<evidence type="ECO:0000256" key="1">
    <source>
        <dbReference type="SAM" id="Phobius"/>
    </source>
</evidence>
<evidence type="ECO:0000313" key="3">
    <source>
        <dbReference type="Proteomes" id="UP000887320"/>
    </source>
</evidence>
<comment type="caution">
    <text evidence="2">The sequence shown here is derived from an EMBL/GenBank/DDBJ whole genome shotgun (WGS) entry which is preliminary data.</text>
</comment>
<keyword evidence="1" id="KW-1133">Transmembrane helix</keyword>
<keyword evidence="1" id="KW-0472">Membrane</keyword>
<feature type="transmembrane region" description="Helical" evidence="1">
    <location>
        <begin position="187"/>
        <end position="209"/>
    </location>
</feature>
<sequence length="269" mass="31197">MKELILNNLFGLVATIAVSFIVYVLQDRKARSADRERIKQTKKEIIDTIEAYIINNQDISESVFLNFKNGIERANEIIIEKEWDSIALLQDISYRLQSSRHLAVDQKLEYANKLDIMIHGWSSSKKLSSEANNQNESEIIDKILNIVNETKRPEATSLISNLLKSRHFYRAEYEYNKQLRSDFISRITSSVLLGLAITSLFTFIFKVYFDRADYENDGLTKLVLTTQSNLNYIYGLILVVIVGSLFIVIRNSYLSRKRINRILQNKSRI</sequence>
<name>A0A8X8GAM3_ACIGI</name>
<protein>
    <submittedName>
        <fullName evidence="2">Uncharacterized protein</fullName>
    </submittedName>
</protein>
<evidence type="ECO:0000313" key="2">
    <source>
        <dbReference type="EMBL" id="MCF0262979.1"/>
    </source>
</evidence>
<proteinExistence type="predicted"/>
<gene>
    <name evidence="2" type="ORF">KW868_00625</name>
</gene>
<dbReference type="Proteomes" id="UP000887320">
    <property type="component" value="Unassembled WGS sequence"/>
</dbReference>
<feature type="transmembrane region" description="Helical" evidence="1">
    <location>
        <begin position="6"/>
        <end position="25"/>
    </location>
</feature>
<dbReference type="RefSeq" id="WP_234622444.1">
    <property type="nucleotide sequence ID" value="NZ_JAHWXT010000001.1"/>
</dbReference>
<feature type="transmembrane region" description="Helical" evidence="1">
    <location>
        <begin position="229"/>
        <end position="249"/>
    </location>
</feature>
<keyword evidence="1" id="KW-0812">Transmembrane</keyword>
<reference evidence="2" key="1">
    <citation type="submission" date="2021-07" db="EMBL/GenBank/DDBJ databases">
        <authorList>
            <person name="Fernandez M."/>
            <person name="Pereira P."/>
            <person name="Torres Tejerizo G.A."/>
            <person name="Gonzalez P."/>
            <person name="Agostini E."/>
        </authorList>
    </citation>
    <scope>NUCLEOTIDE SEQUENCE</scope>
    <source>
        <strain evidence="2">SFC 500-1A</strain>
    </source>
</reference>
<dbReference type="AlphaFoldDB" id="A0A8X8GAM3"/>
<dbReference type="EMBL" id="JAHWXT010000001">
    <property type="protein sequence ID" value="MCF0262979.1"/>
    <property type="molecule type" value="Genomic_DNA"/>
</dbReference>
<organism evidence="2 3">
    <name type="scientific">Acinetobacter guillouiae</name>
    <name type="common">Acinetobacter genomosp. 11</name>
    <dbReference type="NCBI Taxonomy" id="106649"/>
    <lineage>
        <taxon>Bacteria</taxon>
        <taxon>Pseudomonadati</taxon>
        <taxon>Pseudomonadota</taxon>
        <taxon>Gammaproteobacteria</taxon>
        <taxon>Moraxellales</taxon>
        <taxon>Moraxellaceae</taxon>
        <taxon>Acinetobacter</taxon>
    </lineage>
</organism>
<accession>A0A8X8GAM3</accession>